<feature type="transmembrane region" description="Helical" evidence="9">
    <location>
        <begin position="173"/>
        <end position="191"/>
    </location>
</feature>
<evidence type="ECO:0000256" key="7">
    <source>
        <dbReference type="ARBA" id="ARBA00023136"/>
    </source>
</evidence>
<evidence type="ECO:0000256" key="2">
    <source>
        <dbReference type="ARBA" id="ARBA00004922"/>
    </source>
</evidence>
<comment type="function">
    <text evidence="8 9">Intramembrane glycolipid transporter that operates in the biosynthetic pathway of dolichol-linked oligosaccharides, the glycan precursors employed in protein asparagine (N)-glycosylation. The sequential addition of sugars to dolichol pyrophosphate produces dolichol-linked oligosaccharides containing fourteen sugars, including two GlcNAcs, nine mannoses and three glucoses. Once assembled, the oligosaccharide is transferred from the lipid to nascent proteins by oligosaccharyltransferases. The assembly of dolichol-linked oligosaccharides begins on the cytosolic side of the endoplasmic reticulum membrane and finishes in its lumen. RFT1 could mediate the translocation of the cytosolically oriented intermediate DolPP-GlcNAc2Man5, produced by ALG11, into the ER lumen where dolichol-linked oligosaccharides assembly continues. However, the intramembrane lipid transporter activity could not be confirmed in vitro.</text>
</comment>
<evidence type="ECO:0000256" key="4">
    <source>
        <dbReference type="ARBA" id="ARBA00022692"/>
    </source>
</evidence>
<evidence type="ECO:0000256" key="8">
    <source>
        <dbReference type="ARBA" id="ARBA00045912"/>
    </source>
</evidence>
<keyword evidence="4 9" id="KW-0812">Transmembrane</keyword>
<feature type="transmembrane region" description="Helical" evidence="9">
    <location>
        <begin position="297"/>
        <end position="317"/>
    </location>
</feature>
<feature type="transmembrane region" description="Helical" evidence="9">
    <location>
        <begin position="40"/>
        <end position="60"/>
    </location>
</feature>
<evidence type="ECO:0000313" key="11">
    <source>
        <dbReference type="Proteomes" id="UP001189429"/>
    </source>
</evidence>
<evidence type="ECO:0000256" key="3">
    <source>
        <dbReference type="ARBA" id="ARBA00010288"/>
    </source>
</evidence>
<evidence type="ECO:0000256" key="6">
    <source>
        <dbReference type="ARBA" id="ARBA00022989"/>
    </source>
</evidence>
<comment type="similarity">
    <text evidence="3 9">Belongs to the RFT1 family.</text>
</comment>
<protein>
    <recommendedName>
        <fullName evidence="9">Protein RFT1 homolog</fullName>
    </recommendedName>
</protein>
<evidence type="ECO:0000313" key="10">
    <source>
        <dbReference type="EMBL" id="CAK0818199.1"/>
    </source>
</evidence>
<feature type="transmembrane region" description="Helical" evidence="9">
    <location>
        <begin position="427"/>
        <end position="444"/>
    </location>
</feature>
<feature type="transmembrane region" description="Helical" evidence="9">
    <location>
        <begin position="81"/>
        <end position="101"/>
    </location>
</feature>
<name>A0ABN9RJE3_9DINO</name>
<dbReference type="EMBL" id="CAUYUJ010006668">
    <property type="protein sequence ID" value="CAK0818199.1"/>
    <property type="molecule type" value="Genomic_DNA"/>
</dbReference>
<proteinExistence type="inferred from homology"/>
<dbReference type="PANTHER" id="PTHR13117:SF5">
    <property type="entry name" value="PROTEIN RFT1 HOMOLOG"/>
    <property type="match status" value="1"/>
</dbReference>
<gene>
    <name evidence="10" type="ORF">PCOR1329_LOCUS20548</name>
</gene>
<dbReference type="PANTHER" id="PTHR13117">
    <property type="entry name" value="ENDOPLASMIC RETICULUM MULTISPAN TRANSMEMBRANE PROTEIN-RELATED"/>
    <property type="match status" value="1"/>
</dbReference>
<evidence type="ECO:0000256" key="1">
    <source>
        <dbReference type="ARBA" id="ARBA00004477"/>
    </source>
</evidence>
<feature type="transmembrane region" description="Helical" evidence="9">
    <location>
        <begin position="147"/>
        <end position="167"/>
    </location>
</feature>
<feature type="transmembrane region" description="Helical" evidence="9">
    <location>
        <begin position="16"/>
        <end position="34"/>
    </location>
</feature>
<dbReference type="Proteomes" id="UP001189429">
    <property type="component" value="Unassembled WGS sequence"/>
</dbReference>
<feature type="transmembrane region" description="Helical" evidence="9">
    <location>
        <begin position="362"/>
        <end position="381"/>
    </location>
</feature>
<evidence type="ECO:0000256" key="5">
    <source>
        <dbReference type="ARBA" id="ARBA00022824"/>
    </source>
</evidence>
<feature type="transmembrane region" description="Helical" evidence="9">
    <location>
        <begin position="387"/>
        <end position="407"/>
    </location>
</feature>
<organism evidence="10 11">
    <name type="scientific">Prorocentrum cordatum</name>
    <dbReference type="NCBI Taxonomy" id="2364126"/>
    <lineage>
        <taxon>Eukaryota</taxon>
        <taxon>Sar</taxon>
        <taxon>Alveolata</taxon>
        <taxon>Dinophyceae</taxon>
        <taxon>Prorocentrales</taxon>
        <taxon>Prorocentraceae</taxon>
        <taxon>Prorocentrum</taxon>
    </lineage>
</organism>
<feature type="transmembrane region" description="Helical" evidence="9">
    <location>
        <begin position="450"/>
        <end position="471"/>
    </location>
</feature>
<evidence type="ECO:0000256" key="9">
    <source>
        <dbReference type="RuleBase" id="RU365067"/>
    </source>
</evidence>
<keyword evidence="11" id="KW-1185">Reference proteome</keyword>
<keyword evidence="5" id="KW-0256">Endoplasmic reticulum</keyword>
<comment type="subcellular location">
    <subcellularLocation>
        <location evidence="1 9">Endoplasmic reticulum membrane</location>
        <topology evidence="1 9">Multi-pass membrane protein</topology>
    </subcellularLocation>
</comment>
<reference evidence="10" key="1">
    <citation type="submission" date="2023-10" db="EMBL/GenBank/DDBJ databases">
        <authorList>
            <person name="Chen Y."/>
            <person name="Shah S."/>
            <person name="Dougan E. K."/>
            <person name="Thang M."/>
            <person name="Chan C."/>
        </authorList>
    </citation>
    <scope>NUCLEOTIDE SEQUENCE [LARGE SCALE GENOMIC DNA]</scope>
</reference>
<dbReference type="InterPro" id="IPR007594">
    <property type="entry name" value="RFT1"/>
</dbReference>
<feature type="transmembrane region" description="Helical" evidence="9">
    <location>
        <begin position="113"/>
        <end position="135"/>
    </location>
</feature>
<sequence length="506" mass="55036">MADALQGIGAVVSTQLLARAVTFILNILIARLAAPSEYGVSYISLQLFSNLSLFITKEGFRKVALRDPKDEKHAPSQSSLNLGWGGICSSALLSLPLAFYWMLRGPAAAPQSYYWAVALMAVASVVESLGEPFLICTLAAMDFRARAFGEGVAILARTIVMFLLAASFGDLPLAFAISQLLYSIVWVMWFMRHPNVLAWMPSRLPSGQWLHPDHYELLVEFGGKVLMKLALTEGEKLLLLILFTQEDWGVFGLVSNLGSIVLRLLFAPTEEIAYSSFAGGGAQWHLLRALLMLQGGVGWLGLCFGPGFSKLVVRILYGVDWANSAAPQVLTAYCVLLFFMALNGILEAYVDSQSSPRWVRLCNLWQILISLVLVIVAWGGSGYGPVALVWANCAAMLLRVLLCVYFVRQRVDLSSADLRAASALKLAGLLLVSGCGCSMIVPPVSDTVPWARAAIAIALAGSSILASGFLCRQELRMTFAEVRSKKTVDMEQVVQKEDEVPSKKTS</sequence>
<keyword evidence="6 9" id="KW-1133">Transmembrane helix</keyword>
<accession>A0ABN9RJE3</accession>
<comment type="caution">
    <text evidence="10">The sequence shown here is derived from an EMBL/GenBank/DDBJ whole genome shotgun (WGS) entry which is preliminary data.</text>
</comment>
<keyword evidence="7 9" id="KW-0472">Membrane</keyword>
<feature type="transmembrane region" description="Helical" evidence="9">
    <location>
        <begin position="329"/>
        <end position="350"/>
    </location>
</feature>
<comment type="pathway">
    <text evidence="2">Protein modification; protein glycosylation.</text>
</comment>
<dbReference type="Pfam" id="PF04506">
    <property type="entry name" value="Rft-1"/>
    <property type="match status" value="1"/>
</dbReference>